<dbReference type="AlphaFoldDB" id="A0A840IFB3"/>
<sequence length="244" mass="25797">MSLALSAPFAQAEPVIPEFGRGSSCVRDNGLFCWSWVQDNWSGTLQPALLEHIALTLIAVLIGSAIAFTLALAAHKRGWLATPVVVATGFLYTIPSLALFQLLVPITGLTRTTAEIALVSYTLLILFRNMLAGLSGVPAEVRDAAIGMGMTPRQLLWKVELPLALPAIVAGLRIATVTVISLATVAVFVINEGLGAPIYSALQQTFKTELIAAGALCVALALVADALLVLLQRALSPWTRTARS</sequence>
<feature type="transmembrane region" description="Helical" evidence="6">
    <location>
        <begin position="116"/>
        <end position="141"/>
    </location>
</feature>
<dbReference type="EMBL" id="JACHNU010000004">
    <property type="protein sequence ID" value="MBB4663519.1"/>
    <property type="molecule type" value="Genomic_DNA"/>
</dbReference>
<feature type="transmembrane region" description="Helical" evidence="6">
    <location>
        <begin position="161"/>
        <end position="190"/>
    </location>
</feature>
<evidence type="ECO:0000313" key="8">
    <source>
        <dbReference type="EMBL" id="MBB4663519.1"/>
    </source>
</evidence>
<proteinExistence type="inferred from homology"/>
<name>A0A840IFB3_9ACTN</name>
<dbReference type="PROSITE" id="PS50928">
    <property type="entry name" value="ABC_TM1"/>
    <property type="match status" value="1"/>
</dbReference>
<keyword evidence="3 6" id="KW-0812">Transmembrane</keyword>
<dbReference type="RefSeq" id="WP_183343245.1">
    <property type="nucleotide sequence ID" value="NZ_JACHNU010000004.1"/>
</dbReference>
<dbReference type="InterPro" id="IPR000515">
    <property type="entry name" value="MetI-like"/>
</dbReference>
<keyword evidence="2 6" id="KW-0813">Transport</keyword>
<dbReference type="GO" id="GO:0055085">
    <property type="term" value="P:transmembrane transport"/>
    <property type="evidence" value="ECO:0007669"/>
    <property type="project" value="InterPro"/>
</dbReference>
<keyword evidence="5 6" id="KW-0472">Membrane</keyword>
<reference evidence="8 9" key="1">
    <citation type="submission" date="2020-08" db="EMBL/GenBank/DDBJ databases">
        <title>Genomic Encyclopedia of Archaeal and Bacterial Type Strains, Phase II (KMG-II): from individual species to whole genera.</title>
        <authorList>
            <person name="Goeker M."/>
        </authorList>
    </citation>
    <scope>NUCLEOTIDE SEQUENCE [LARGE SCALE GENOMIC DNA]</scope>
    <source>
        <strain evidence="8 9">DSM 23288</strain>
    </source>
</reference>
<evidence type="ECO:0000256" key="2">
    <source>
        <dbReference type="ARBA" id="ARBA00022448"/>
    </source>
</evidence>
<protein>
    <submittedName>
        <fullName evidence="8">Osmoprotectant transport system permease protein</fullName>
    </submittedName>
</protein>
<comment type="caution">
    <text evidence="8">The sequence shown here is derived from an EMBL/GenBank/DDBJ whole genome shotgun (WGS) entry which is preliminary data.</text>
</comment>
<dbReference type="Gene3D" id="1.10.3720.10">
    <property type="entry name" value="MetI-like"/>
    <property type="match status" value="1"/>
</dbReference>
<gene>
    <name evidence="8" type="ORF">BDZ31_003114</name>
</gene>
<comment type="subcellular location">
    <subcellularLocation>
        <location evidence="6">Cell membrane</location>
        <topology evidence="6">Multi-pass membrane protein</topology>
    </subcellularLocation>
    <subcellularLocation>
        <location evidence="1">Membrane</location>
        <topology evidence="1">Multi-pass membrane protein</topology>
    </subcellularLocation>
</comment>
<dbReference type="Pfam" id="PF00528">
    <property type="entry name" value="BPD_transp_1"/>
    <property type="match status" value="1"/>
</dbReference>
<feature type="transmembrane region" description="Helical" evidence="6">
    <location>
        <begin position="210"/>
        <end position="231"/>
    </location>
</feature>
<evidence type="ECO:0000256" key="4">
    <source>
        <dbReference type="ARBA" id="ARBA00022989"/>
    </source>
</evidence>
<keyword evidence="9" id="KW-1185">Reference proteome</keyword>
<accession>A0A840IFB3</accession>
<evidence type="ECO:0000256" key="5">
    <source>
        <dbReference type="ARBA" id="ARBA00023136"/>
    </source>
</evidence>
<evidence type="ECO:0000313" key="9">
    <source>
        <dbReference type="Proteomes" id="UP000585272"/>
    </source>
</evidence>
<dbReference type="GO" id="GO:0005886">
    <property type="term" value="C:plasma membrane"/>
    <property type="evidence" value="ECO:0007669"/>
    <property type="project" value="UniProtKB-SubCell"/>
</dbReference>
<dbReference type="InterPro" id="IPR051204">
    <property type="entry name" value="ABC_transp_perm/SBD"/>
</dbReference>
<dbReference type="PANTHER" id="PTHR30177:SF4">
    <property type="entry name" value="OSMOPROTECTANT IMPORT PERMEASE PROTEIN OSMW"/>
    <property type="match status" value="1"/>
</dbReference>
<evidence type="ECO:0000256" key="3">
    <source>
        <dbReference type="ARBA" id="ARBA00022692"/>
    </source>
</evidence>
<evidence type="ECO:0000256" key="6">
    <source>
        <dbReference type="RuleBase" id="RU363032"/>
    </source>
</evidence>
<comment type="similarity">
    <text evidence="6">Belongs to the binding-protein-dependent transport system permease family.</text>
</comment>
<evidence type="ECO:0000256" key="1">
    <source>
        <dbReference type="ARBA" id="ARBA00004141"/>
    </source>
</evidence>
<dbReference type="SUPFAM" id="SSF161098">
    <property type="entry name" value="MetI-like"/>
    <property type="match status" value="1"/>
</dbReference>
<dbReference type="PANTHER" id="PTHR30177">
    <property type="entry name" value="GLYCINE BETAINE/L-PROLINE TRANSPORT SYSTEM PERMEASE PROTEIN PROW"/>
    <property type="match status" value="1"/>
</dbReference>
<dbReference type="Proteomes" id="UP000585272">
    <property type="component" value="Unassembled WGS sequence"/>
</dbReference>
<dbReference type="CDD" id="cd06261">
    <property type="entry name" value="TM_PBP2"/>
    <property type="match status" value="1"/>
</dbReference>
<feature type="domain" description="ABC transmembrane type-1" evidence="7">
    <location>
        <begin position="49"/>
        <end position="228"/>
    </location>
</feature>
<feature type="transmembrane region" description="Helical" evidence="6">
    <location>
        <begin position="53"/>
        <end position="73"/>
    </location>
</feature>
<evidence type="ECO:0000259" key="7">
    <source>
        <dbReference type="PROSITE" id="PS50928"/>
    </source>
</evidence>
<feature type="transmembrane region" description="Helical" evidence="6">
    <location>
        <begin position="80"/>
        <end position="104"/>
    </location>
</feature>
<dbReference type="GO" id="GO:0031460">
    <property type="term" value="P:glycine betaine transport"/>
    <property type="evidence" value="ECO:0007669"/>
    <property type="project" value="TreeGrafter"/>
</dbReference>
<organism evidence="8 9">
    <name type="scientific">Conexibacter arvalis</name>
    <dbReference type="NCBI Taxonomy" id="912552"/>
    <lineage>
        <taxon>Bacteria</taxon>
        <taxon>Bacillati</taxon>
        <taxon>Actinomycetota</taxon>
        <taxon>Thermoleophilia</taxon>
        <taxon>Solirubrobacterales</taxon>
        <taxon>Conexibacteraceae</taxon>
        <taxon>Conexibacter</taxon>
    </lineage>
</organism>
<dbReference type="InterPro" id="IPR035906">
    <property type="entry name" value="MetI-like_sf"/>
</dbReference>
<keyword evidence="4 6" id="KW-1133">Transmembrane helix</keyword>